<feature type="compositionally biased region" description="Basic residues" evidence="1">
    <location>
        <begin position="115"/>
        <end position="125"/>
    </location>
</feature>
<proteinExistence type="predicted"/>
<accession>A0A9D4PQM7</accession>
<feature type="region of interest" description="Disordered" evidence="1">
    <location>
        <begin position="508"/>
        <end position="530"/>
    </location>
</feature>
<feature type="compositionally biased region" description="Basic and acidic residues" evidence="1">
    <location>
        <begin position="16"/>
        <end position="27"/>
    </location>
</feature>
<feature type="compositionally biased region" description="Low complexity" evidence="1">
    <location>
        <begin position="188"/>
        <end position="199"/>
    </location>
</feature>
<protein>
    <submittedName>
        <fullName evidence="2">Uncharacterized protein</fullName>
    </submittedName>
</protein>
<dbReference type="Proteomes" id="UP000821837">
    <property type="component" value="Chromosome 5"/>
</dbReference>
<evidence type="ECO:0000313" key="3">
    <source>
        <dbReference type="Proteomes" id="UP000821837"/>
    </source>
</evidence>
<dbReference type="EMBL" id="JABSTV010001251">
    <property type="protein sequence ID" value="KAH7951329.1"/>
    <property type="molecule type" value="Genomic_DNA"/>
</dbReference>
<feature type="region of interest" description="Disordered" evidence="1">
    <location>
        <begin position="181"/>
        <end position="209"/>
    </location>
</feature>
<feature type="region of interest" description="Disordered" evidence="1">
    <location>
        <begin position="1"/>
        <end position="36"/>
    </location>
</feature>
<evidence type="ECO:0000256" key="1">
    <source>
        <dbReference type="SAM" id="MobiDB-lite"/>
    </source>
</evidence>
<feature type="region of interest" description="Disordered" evidence="1">
    <location>
        <begin position="91"/>
        <end position="141"/>
    </location>
</feature>
<keyword evidence="3" id="KW-1185">Reference proteome</keyword>
<name>A0A9D4PQM7_RHISA</name>
<feature type="compositionally biased region" description="Basic and acidic residues" evidence="1">
    <location>
        <begin position="520"/>
        <end position="530"/>
    </location>
</feature>
<comment type="caution">
    <text evidence="2">The sequence shown here is derived from an EMBL/GenBank/DDBJ whole genome shotgun (WGS) entry which is preliminary data.</text>
</comment>
<feature type="compositionally biased region" description="Polar residues" evidence="1">
    <location>
        <begin position="454"/>
        <end position="464"/>
    </location>
</feature>
<reference evidence="2" key="2">
    <citation type="submission" date="2021-09" db="EMBL/GenBank/DDBJ databases">
        <authorList>
            <person name="Jia N."/>
            <person name="Wang J."/>
            <person name="Shi W."/>
            <person name="Du L."/>
            <person name="Sun Y."/>
            <person name="Zhan W."/>
            <person name="Jiang J."/>
            <person name="Wang Q."/>
            <person name="Zhang B."/>
            <person name="Ji P."/>
            <person name="Sakyi L.B."/>
            <person name="Cui X."/>
            <person name="Yuan T."/>
            <person name="Jiang B."/>
            <person name="Yang W."/>
            <person name="Lam T.T.-Y."/>
            <person name="Chang Q."/>
            <person name="Ding S."/>
            <person name="Wang X."/>
            <person name="Zhu J."/>
            <person name="Ruan X."/>
            <person name="Zhao L."/>
            <person name="Wei J."/>
            <person name="Que T."/>
            <person name="Du C."/>
            <person name="Cheng J."/>
            <person name="Dai P."/>
            <person name="Han X."/>
            <person name="Huang E."/>
            <person name="Gao Y."/>
            <person name="Liu J."/>
            <person name="Shao H."/>
            <person name="Ye R."/>
            <person name="Li L."/>
            <person name="Wei W."/>
            <person name="Wang X."/>
            <person name="Wang C."/>
            <person name="Huo Q."/>
            <person name="Li W."/>
            <person name="Guo W."/>
            <person name="Chen H."/>
            <person name="Chen S."/>
            <person name="Zhou L."/>
            <person name="Zhou L."/>
            <person name="Ni X."/>
            <person name="Tian J."/>
            <person name="Zhou Y."/>
            <person name="Sheng Y."/>
            <person name="Liu T."/>
            <person name="Pan Y."/>
            <person name="Xia L."/>
            <person name="Li J."/>
            <person name="Zhao F."/>
            <person name="Cao W."/>
        </authorList>
    </citation>
    <scope>NUCLEOTIDE SEQUENCE</scope>
    <source>
        <strain evidence="2">Rsan-2018</strain>
        <tissue evidence="2">Larvae</tissue>
    </source>
</reference>
<gene>
    <name evidence="2" type="ORF">HPB52_008002</name>
</gene>
<sequence>MSNTLLSVDAQGVDPSSRRESDDERKRPAPRGFLAPATRHCPSISWDGRCCDAASPSCSRRFAGVVSVVSMSTMASIPAHKVSKPARTLLRPKSLGLKAQKRRNPHSEDAPGVRSRLRLTKHPRRPNTGARATPATGDPNAPVPMMPTAFDMDTAPPLCVTDAIQPLSSQIPVLSQTPAATPFESEAQTSTQQVSQRSSLPKCGNARPPPQRLAKCTTIVVKFQGYVDITRLNFSAVCQGILYAVQATATEKEDTYIKRRDVQNLIVVQTFRATIAHRFLQCTNIIVSGTTYPIRCYNAFDNTYSRGVIHGIYPDITEDALRSELTIQGRTIANVRRLGTTNTVLVIVEGEELPRHARLFSGVYNIYPERRKAAQCSSCQELGHRADVCRNRRTFVRCPHCSKTLPPEQEASEQSHECEQYCFLCDQHDHSPTSPNCSTKAVNMPRRNPAAEDSANTPQYSQPSAAAEAWPSLPSPALHTSNRFAPLQDTSPPRSLNACSLKLLQATTENHSMPQAQRGDPQEDIKDPRNRLRGQAPHHHIMSSGGTNTTANLQLTRQPYGPSSRTNSLQTYWLSSLLMDIIIPVTLLPWATPGPTLRPQHPGVPIPPRVGLTSICRQWTAQNAIRNEGPA</sequence>
<feature type="region of interest" description="Disordered" evidence="1">
    <location>
        <begin position="434"/>
        <end position="474"/>
    </location>
</feature>
<dbReference type="AlphaFoldDB" id="A0A9D4PQM7"/>
<organism evidence="2 3">
    <name type="scientific">Rhipicephalus sanguineus</name>
    <name type="common">Brown dog tick</name>
    <name type="synonym">Ixodes sanguineus</name>
    <dbReference type="NCBI Taxonomy" id="34632"/>
    <lineage>
        <taxon>Eukaryota</taxon>
        <taxon>Metazoa</taxon>
        <taxon>Ecdysozoa</taxon>
        <taxon>Arthropoda</taxon>
        <taxon>Chelicerata</taxon>
        <taxon>Arachnida</taxon>
        <taxon>Acari</taxon>
        <taxon>Parasitiformes</taxon>
        <taxon>Ixodida</taxon>
        <taxon>Ixodoidea</taxon>
        <taxon>Ixodidae</taxon>
        <taxon>Rhipicephalinae</taxon>
        <taxon>Rhipicephalus</taxon>
        <taxon>Rhipicephalus</taxon>
    </lineage>
</organism>
<reference evidence="2" key="1">
    <citation type="journal article" date="2020" name="Cell">
        <title>Large-Scale Comparative Analyses of Tick Genomes Elucidate Their Genetic Diversity and Vector Capacities.</title>
        <authorList>
            <consortium name="Tick Genome and Microbiome Consortium (TIGMIC)"/>
            <person name="Jia N."/>
            <person name="Wang J."/>
            <person name="Shi W."/>
            <person name="Du L."/>
            <person name="Sun Y."/>
            <person name="Zhan W."/>
            <person name="Jiang J.F."/>
            <person name="Wang Q."/>
            <person name="Zhang B."/>
            <person name="Ji P."/>
            <person name="Bell-Sakyi L."/>
            <person name="Cui X.M."/>
            <person name="Yuan T.T."/>
            <person name="Jiang B.G."/>
            <person name="Yang W.F."/>
            <person name="Lam T.T."/>
            <person name="Chang Q.C."/>
            <person name="Ding S.J."/>
            <person name="Wang X.J."/>
            <person name="Zhu J.G."/>
            <person name="Ruan X.D."/>
            <person name="Zhao L."/>
            <person name="Wei J.T."/>
            <person name="Ye R.Z."/>
            <person name="Que T.C."/>
            <person name="Du C.H."/>
            <person name="Zhou Y.H."/>
            <person name="Cheng J.X."/>
            <person name="Dai P.F."/>
            <person name="Guo W.B."/>
            <person name="Han X.H."/>
            <person name="Huang E.J."/>
            <person name="Li L.F."/>
            <person name="Wei W."/>
            <person name="Gao Y.C."/>
            <person name="Liu J.Z."/>
            <person name="Shao H.Z."/>
            <person name="Wang X."/>
            <person name="Wang C.C."/>
            <person name="Yang T.C."/>
            <person name="Huo Q.B."/>
            <person name="Li W."/>
            <person name="Chen H.Y."/>
            <person name="Chen S.E."/>
            <person name="Zhou L.G."/>
            <person name="Ni X.B."/>
            <person name="Tian J.H."/>
            <person name="Sheng Y."/>
            <person name="Liu T."/>
            <person name="Pan Y.S."/>
            <person name="Xia L.Y."/>
            <person name="Li J."/>
            <person name="Zhao F."/>
            <person name="Cao W.C."/>
        </authorList>
    </citation>
    <scope>NUCLEOTIDE SEQUENCE</scope>
    <source>
        <strain evidence="2">Rsan-2018</strain>
    </source>
</reference>
<evidence type="ECO:0000313" key="2">
    <source>
        <dbReference type="EMBL" id="KAH7951329.1"/>
    </source>
</evidence>